<keyword evidence="4" id="KW-1185">Reference proteome</keyword>
<protein>
    <submittedName>
        <fullName evidence="3">Relaxase/mobilization nuclease domain-containing protein</fullName>
    </submittedName>
</protein>
<evidence type="ECO:0000259" key="2">
    <source>
        <dbReference type="Pfam" id="PF03432"/>
    </source>
</evidence>
<feature type="domain" description="MobA/VirD2-like nuclease" evidence="2">
    <location>
        <begin position="69"/>
        <end position="165"/>
    </location>
</feature>
<dbReference type="EMBL" id="JBHFAB010000008">
    <property type="protein sequence ID" value="MFC1417703.1"/>
    <property type="molecule type" value="Genomic_DNA"/>
</dbReference>
<dbReference type="Pfam" id="PF03432">
    <property type="entry name" value="Relaxase"/>
    <property type="match status" value="1"/>
</dbReference>
<feature type="compositionally biased region" description="Pro residues" evidence="1">
    <location>
        <begin position="571"/>
        <end position="582"/>
    </location>
</feature>
<dbReference type="Proteomes" id="UP001592531">
    <property type="component" value="Unassembled WGS sequence"/>
</dbReference>
<dbReference type="InterPro" id="IPR005094">
    <property type="entry name" value="Endonuclease_MobA/VirD2"/>
</dbReference>
<evidence type="ECO:0000313" key="3">
    <source>
        <dbReference type="EMBL" id="MFC1417703.1"/>
    </source>
</evidence>
<comment type="caution">
    <text evidence="3">The sequence shown here is derived from an EMBL/GenBank/DDBJ whole genome shotgun (WGS) entry which is preliminary data.</text>
</comment>
<organism evidence="3 4">
    <name type="scientific">Streptacidiphilus cavernicola</name>
    <dbReference type="NCBI Taxonomy" id="3342716"/>
    <lineage>
        <taxon>Bacteria</taxon>
        <taxon>Bacillati</taxon>
        <taxon>Actinomycetota</taxon>
        <taxon>Actinomycetes</taxon>
        <taxon>Kitasatosporales</taxon>
        <taxon>Streptomycetaceae</taxon>
        <taxon>Streptacidiphilus</taxon>
    </lineage>
</organism>
<feature type="compositionally biased region" description="Low complexity" evidence="1">
    <location>
        <begin position="544"/>
        <end position="570"/>
    </location>
</feature>
<gene>
    <name evidence="3" type="ORF">ACEZDE_13750</name>
</gene>
<proteinExistence type="predicted"/>
<evidence type="ECO:0000256" key="1">
    <source>
        <dbReference type="SAM" id="MobiDB-lite"/>
    </source>
</evidence>
<feature type="region of interest" description="Disordered" evidence="1">
    <location>
        <begin position="544"/>
        <end position="582"/>
    </location>
</feature>
<name>A0ABV6VVX9_9ACTN</name>
<sequence length="582" mass="62667">MIASVTRGDRTRGILAYVYGPGDEDEHTDQHTVAAFEPLLFDPGLAADPERALTRLAKILDLRVVQAGKGAPKDHVWHCSLRTAPEDRQLSDQEWEQIARRVMHAAGIAPAGDPDGCRWVVVRHAEDHVHIVATTVRADLTGARLHNDWQRVMAELTLIERDYGLRQVERAASGKRTARTTVKRPTRAEIHKARLQGRPEPSRAVLRTAVRESLAGAASEDEFLGRLAGHGVQVKVHRLPSGDAKGYSFHLPGDRKTDGQPLWYSGSSLGPDLTLPKIRTRLSITADEPFPAIAQDRSARPALQQAGRLADQALDSFTAPAPGEEESEQEVWRVRAAGFGEVLDAFAQTHRGSQRAQIAAAAKAYGQAAYLHERAADQEMRALRSMARTVLAGGPSHGALDGDAIAAFLDVLILIAVVLHRSHRAAGHTQQARIARVTADQLRAAYAQAAVRPLAVLKAQGERLPPTVRDQATEAVHQVLPAALAGRVLGGKDWPALAATLTQAGQLGHSPAALLQQALGSREMDSADNPTAVLLWRIRRTADLPAPATAKKPAKPKLATPSAPASAPRPATAPTPPATRRR</sequence>
<evidence type="ECO:0000313" key="4">
    <source>
        <dbReference type="Proteomes" id="UP001592531"/>
    </source>
</evidence>
<reference evidence="3 4" key="1">
    <citation type="submission" date="2024-09" db="EMBL/GenBank/DDBJ databases">
        <authorList>
            <person name="Lee S.D."/>
        </authorList>
    </citation>
    <scope>NUCLEOTIDE SEQUENCE [LARGE SCALE GENOMIC DNA]</scope>
    <source>
        <strain evidence="3 4">N8-3</strain>
    </source>
</reference>
<accession>A0ABV6VVX9</accession>
<dbReference type="RefSeq" id="WP_380536020.1">
    <property type="nucleotide sequence ID" value="NZ_JBHFAB010000008.1"/>
</dbReference>